<reference evidence="1" key="2">
    <citation type="journal article" date="2015" name="Fish Shellfish Immunol.">
        <title>Early steps in the European eel (Anguilla anguilla)-Vibrio vulnificus interaction in the gills: Role of the RtxA13 toxin.</title>
        <authorList>
            <person name="Callol A."/>
            <person name="Pajuelo D."/>
            <person name="Ebbesson L."/>
            <person name="Teles M."/>
            <person name="MacKenzie S."/>
            <person name="Amaro C."/>
        </authorList>
    </citation>
    <scope>NUCLEOTIDE SEQUENCE</scope>
</reference>
<dbReference type="EMBL" id="GBXM01098338">
    <property type="protein sequence ID" value="JAH10239.1"/>
    <property type="molecule type" value="Transcribed_RNA"/>
</dbReference>
<evidence type="ECO:0000313" key="1">
    <source>
        <dbReference type="EMBL" id="JAH10239.1"/>
    </source>
</evidence>
<organism evidence="1">
    <name type="scientific">Anguilla anguilla</name>
    <name type="common">European freshwater eel</name>
    <name type="synonym">Muraena anguilla</name>
    <dbReference type="NCBI Taxonomy" id="7936"/>
    <lineage>
        <taxon>Eukaryota</taxon>
        <taxon>Metazoa</taxon>
        <taxon>Chordata</taxon>
        <taxon>Craniata</taxon>
        <taxon>Vertebrata</taxon>
        <taxon>Euteleostomi</taxon>
        <taxon>Actinopterygii</taxon>
        <taxon>Neopterygii</taxon>
        <taxon>Teleostei</taxon>
        <taxon>Anguilliformes</taxon>
        <taxon>Anguillidae</taxon>
        <taxon>Anguilla</taxon>
    </lineage>
</organism>
<reference evidence="1" key="1">
    <citation type="submission" date="2014-11" db="EMBL/GenBank/DDBJ databases">
        <authorList>
            <person name="Amaro Gonzalez C."/>
        </authorList>
    </citation>
    <scope>NUCLEOTIDE SEQUENCE</scope>
</reference>
<accession>A0A0E9Q0I7</accession>
<protein>
    <submittedName>
        <fullName evidence="1">Uncharacterized protein</fullName>
    </submittedName>
</protein>
<name>A0A0E9Q0I7_ANGAN</name>
<sequence length="22" mass="2320">MCSCYVVKNTVKGSPEGVSAFL</sequence>
<dbReference type="AlphaFoldDB" id="A0A0E9Q0I7"/>
<proteinExistence type="predicted"/>